<evidence type="ECO:0000256" key="4">
    <source>
        <dbReference type="ARBA" id="ARBA00023136"/>
    </source>
</evidence>
<keyword evidence="2 5" id="KW-0812">Transmembrane</keyword>
<feature type="transmembrane region" description="Helical" evidence="5">
    <location>
        <begin position="208"/>
        <end position="226"/>
    </location>
</feature>
<feature type="transmembrane region" description="Helical" evidence="5">
    <location>
        <begin position="154"/>
        <end position="173"/>
    </location>
</feature>
<dbReference type="PANTHER" id="PTHR23294:SF56">
    <property type="entry name" value="DUF895 DOMAIN MEMBRANE PROTEIN"/>
    <property type="match status" value="1"/>
</dbReference>
<sequence length="228" mass="24478">MTPSSSMWDALGGLGVGGAAGPYAVSAANAILYALFSVVCIIAGVVNNRISLNYGLAIGSIGYPLYGAGLYTNNYKTNTWFLLFGAAACGISAGFFYAAEAAIVIGYPSHSERAFYLTIWATAKAVGPIVGGAINLGTNVKRNFVGQVSDTTYIIFMVIMCLGLPIALCLSPASKVWRKDGILVIVDKQLSWAKEFKIMFELVLTRRILMLLPAFFVSYFFVAFQGTW</sequence>
<feature type="transmembrane region" description="Helical" evidence="5">
    <location>
        <begin position="114"/>
        <end position="134"/>
    </location>
</feature>
<dbReference type="Gene3D" id="1.20.1250.20">
    <property type="entry name" value="MFS general substrate transporter like domains"/>
    <property type="match status" value="1"/>
</dbReference>
<dbReference type="EMBL" id="MRCY01000231">
    <property type="protein sequence ID" value="RKK91330.1"/>
    <property type="molecule type" value="Genomic_DNA"/>
</dbReference>
<protein>
    <submittedName>
        <fullName evidence="6">Uncharacterized protein</fullName>
    </submittedName>
</protein>
<dbReference type="InterPro" id="IPR036259">
    <property type="entry name" value="MFS_trans_sf"/>
</dbReference>
<gene>
    <name evidence="6" type="ORF">BFJ68_g16222</name>
</gene>
<dbReference type="GO" id="GO:0016020">
    <property type="term" value="C:membrane"/>
    <property type="evidence" value="ECO:0007669"/>
    <property type="project" value="UniProtKB-SubCell"/>
</dbReference>
<dbReference type="VEuPathDB" id="FungiDB:FOC4_g10007049"/>
<feature type="transmembrane region" description="Helical" evidence="5">
    <location>
        <begin position="20"/>
        <end position="45"/>
    </location>
</feature>
<dbReference type="Proteomes" id="UP000285860">
    <property type="component" value="Unassembled WGS sequence"/>
</dbReference>
<dbReference type="SUPFAM" id="SSF103473">
    <property type="entry name" value="MFS general substrate transporter"/>
    <property type="match status" value="1"/>
</dbReference>
<dbReference type="VEuPathDB" id="FungiDB:FOMG_03222"/>
<evidence type="ECO:0000313" key="6">
    <source>
        <dbReference type="EMBL" id="RKK91330.1"/>
    </source>
</evidence>
<dbReference type="VEuPathDB" id="FungiDB:FOIG_16337"/>
<evidence type="ECO:0000256" key="1">
    <source>
        <dbReference type="ARBA" id="ARBA00004141"/>
    </source>
</evidence>
<feature type="transmembrane region" description="Helical" evidence="5">
    <location>
        <begin position="52"/>
        <end position="69"/>
    </location>
</feature>
<evidence type="ECO:0000256" key="3">
    <source>
        <dbReference type="ARBA" id="ARBA00022989"/>
    </source>
</evidence>
<dbReference type="VEuPathDB" id="FungiDB:FOXG_04000"/>
<dbReference type="PANTHER" id="PTHR23294">
    <property type="entry name" value="ET TRANSLATION PRODUCT-RELATED"/>
    <property type="match status" value="1"/>
</dbReference>
<dbReference type="VEuPathDB" id="FungiDB:FOZG_03151"/>
<name>A0A420PFM1_FUSOX</name>
<reference evidence="6 7" key="1">
    <citation type="journal article" date="2018" name="Sci. Rep.">
        <title>Characterisation of pathogen-specific regions and novel effector candidates in Fusarium oxysporum f. sp. cepae.</title>
        <authorList>
            <person name="Armitage A.D."/>
            <person name="Taylor A."/>
            <person name="Sobczyk M.K."/>
            <person name="Baxter L."/>
            <person name="Greenfield B.P."/>
            <person name="Bates H.J."/>
            <person name="Wilson F."/>
            <person name="Jackson A.C."/>
            <person name="Ott S."/>
            <person name="Harrison R.J."/>
            <person name="Clarkson J.P."/>
        </authorList>
    </citation>
    <scope>NUCLEOTIDE SEQUENCE [LARGE SCALE GENOMIC DNA]</scope>
    <source>
        <strain evidence="6 7">Fo_A28</strain>
    </source>
</reference>
<dbReference type="Pfam" id="PF05978">
    <property type="entry name" value="UNC-93"/>
    <property type="match status" value="1"/>
</dbReference>
<comment type="caution">
    <text evidence="6">The sequence shown here is derived from an EMBL/GenBank/DDBJ whole genome shotgun (WGS) entry which is preliminary data.</text>
</comment>
<feature type="transmembrane region" description="Helical" evidence="5">
    <location>
        <begin position="81"/>
        <end position="107"/>
    </location>
</feature>
<evidence type="ECO:0000313" key="7">
    <source>
        <dbReference type="Proteomes" id="UP000285860"/>
    </source>
</evidence>
<accession>A0A420PFM1</accession>
<dbReference type="VEuPathDB" id="FungiDB:HZS61_011270"/>
<dbReference type="AlphaFoldDB" id="A0A420PFM1"/>
<evidence type="ECO:0000256" key="2">
    <source>
        <dbReference type="ARBA" id="ARBA00022692"/>
    </source>
</evidence>
<dbReference type="VEuPathDB" id="FungiDB:FOC1_g10005396"/>
<comment type="subcellular location">
    <subcellularLocation>
        <location evidence="1">Membrane</location>
        <topology evidence="1">Multi-pass membrane protein</topology>
    </subcellularLocation>
</comment>
<dbReference type="InterPro" id="IPR010291">
    <property type="entry name" value="Ion_channel_UNC-93"/>
</dbReference>
<keyword evidence="4 5" id="KW-0472">Membrane</keyword>
<dbReference type="InterPro" id="IPR051617">
    <property type="entry name" value="UNC-93-like_regulator"/>
</dbReference>
<organism evidence="6 7">
    <name type="scientific">Fusarium oxysporum</name>
    <name type="common">Fusarium vascular wilt</name>
    <dbReference type="NCBI Taxonomy" id="5507"/>
    <lineage>
        <taxon>Eukaryota</taxon>
        <taxon>Fungi</taxon>
        <taxon>Dikarya</taxon>
        <taxon>Ascomycota</taxon>
        <taxon>Pezizomycotina</taxon>
        <taxon>Sordariomycetes</taxon>
        <taxon>Hypocreomycetidae</taxon>
        <taxon>Hypocreales</taxon>
        <taxon>Nectriaceae</taxon>
        <taxon>Fusarium</taxon>
        <taxon>Fusarium oxysporum species complex</taxon>
    </lineage>
</organism>
<evidence type="ECO:0000256" key="5">
    <source>
        <dbReference type="SAM" id="Phobius"/>
    </source>
</evidence>
<proteinExistence type="predicted"/>
<keyword evidence="3 5" id="KW-1133">Transmembrane helix</keyword>